<accession>A0A0J8S1G9</accession>
<dbReference type="AlphaFoldDB" id="A0A0J8S1G9"/>
<protein>
    <submittedName>
        <fullName evidence="2">Uncharacterized protein</fullName>
    </submittedName>
</protein>
<sequence>MPGEETLPEFYGMENSDRSRLPPRHERCHISPNVFESQFNIPNKRRVIARTNGYQLNTAPVMFAEHTMTQRRGKFLSFLLSVLSRDNKGEREFQRVAFTLDGSLRYWALSRAIAASGVERYAPSLKRTLTIVPNQHRIIIESQIDFVPTRGTTTSHDRFVMRKGFENLNTGSDAALLRGDLRDKLYLFAITLLVPEFERHVVGPGRRGHLATKFTESLLIWKLVVVPSSAQYRKFDRQIVGSLASQLSAGGHSRLDFIYRWICRYLICKHHFWMVNELWVDGACWGSPAQELCLKIALVQIEDPDYRAGRGGAKQPCRCVLTPDGAQFNKTLSGEHGLSGGVGYSL</sequence>
<dbReference type="Proteomes" id="UP000054563">
    <property type="component" value="Unassembled WGS sequence"/>
</dbReference>
<feature type="region of interest" description="Disordered" evidence="1">
    <location>
        <begin position="1"/>
        <end position="23"/>
    </location>
</feature>
<evidence type="ECO:0000313" key="3">
    <source>
        <dbReference type="Proteomes" id="UP000054563"/>
    </source>
</evidence>
<name>A0A0J8S1G9_COCIT</name>
<dbReference type="VEuPathDB" id="FungiDB:CIHG_08982"/>
<reference evidence="3" key="1">
    <citation type="journal article" date="2010" name="Genome Res.">
        <title>Population genomic sequencing of Coccidioides fungi reveals recent hybridization and transposon control.</title>
        <authorList>
            <person name="Neafsey D.E."/>
            <person name="Barker B.M."/>
            <person name="Sharpton T.J."/>
            <person name="Stajich J.E."/>
            <person name="Park D.J."/>
            <person name="Whiston E."/>
            <person name="Hung C.-Y."/>
            <person name="McMahan C."/>
            <person name="White J."/>
            <person name="Sykes S."/>
            <person name="Heiman D."/>
            <person name="Young S."/>
            <person name="Zeng Q."/>
            <person name="Abouelleil A."/>
            <person name="Aftuck L."/>
            <person name="Bessette D."/>
            <person name="Brown A."/>
            <person name="FitzGerald M."/>
            <person name="Lui A."/>
            <person name="Macdonald J.P."/>
            <person name="Priest M."/>
            <person name="Orbach M.J."/>
            <person name="Galgiani J.N."/>
            <person name="Kirkland T.N."/>
            <person name="Cole G.T."/>
            <person name="Birren B.W."/>
            <person name="Henn M.R."/>
            <person name="Taylor J.W."/>
            <person name="Rounsley S.D."/>
        </authorList>
    </citation>
    <scope>NUCLEOTIDE SEQUENCE [LARGE SCALE GENOMIC DNA]</scope>
    <source>
        <strain evidence="3">H538.4</strain>
    </source>
</reference>
<evidence type="ECO:0000256" key="1">
    <source>
        <dbReference type="SAM" id="MobiDB-lite"/>
    </source>
</evidence>
<organism evidence="2 3">
    <name type="scientific">Coccidioides immitis H538.4</name>
    <dbReference type="NCBI Taxonomy" id="396776"/>
    <lineage>
        <taxon>Eukaryota</taxon>
        <taxon>Fungi</taxon>
        <taxon>Dikarya</taxon>
        <taxon>Ascomycota</taxon>
        <taxon>Pezizomycotina</taxon>
        <taxon>Eurotiomycetes</taxon>
        <taxon>Eurotiomycetidae</taxon>
        <taxon>Onygenales</taxon>
        <taxon>Onygenaceae</taxon>
        <taxon>Coccidioides</taxon>
    </lineage>
</organism>
<proteinExistence type="predicted"/>
<gene>
    <name evidence="2" type="ORF">CIHG_08982</name>
</gene>
<dbReference type="EMBL" id="DS017029">
    <property type="protein sequence ID" value="KMU91047.1"/>
    <property type="molecule type" value="Genomic_DNA"/>
</dbReference>
<evidence type="ECO:0000313" key="2">
    <source>
        <dbReference type="EMBL" id="KMU91047.1"/>
    </source>
</evidence>